<accession>A0A7M5WTG0</accession>
<feature type="compositionally biased region" description="Polar residues" evidence="1">
    <location>
        <begin position="2251"/>
        <end position="2267"/>
    </location>
</feature>
<feature type="compositionally biased region" description="Acidic residues" evidence="1">
    <location>
        <begin position="218"/>
        <end position="293"/>
    </location>
</feature>
<feature type="region of interest" description="Disordered" evidence="1">
    <location>
        <begin position="1587"/>
        <end position="1608"/>
    </location>
</feature>
<feature type="compositionally biased region" description="Polar residues" evidence="1">
    <location>
        <begin position="538"/>
        <end position="548"/>
    </location>
</feature>
<dbReference type="InterPro" id="IPR036465">
    <property type="entry name" value="vWFA_dom_sf"/>
</dbReference>
<feature type="compositionally biased region" description="Polar residues" evidence="1">
    <location>
        <begin position="2101"/>
        <end position="2110"/>
    </location>
</feature>
<feature type="region of interest" description="Disordered" evidence="1">
    <location>
        <begin position="1856"/>
        <end position="2291"/>
    </location>
</feature>
<feature type="compositionally biased region" description="Polar residues" evidence="1">
    <location>
        <begin position="2148"/>
        <end position="2186"/>
    </location>
</feature>
<dbReference type="Gene3D" id="2.60.450.20">
    <property type="match status" value="1"/>
</dbReference>
<feature type="domain" description="VWFA" evidence="3">
    <location>
        <begin position="1648"/>
        <end position="1814"/>
    </location>
</feature>
<feature type="compositionally biased region" description="Low complexity" evidence="1">
    <location>
        <begin position="550"/>
        <end position="575"/>
    </location>
</feature>
<dbReference type="InterPro" id="IPR002035">
    <property type="entry name" value="VWF_A"/>
</dbReference>
<feature type="compositionally biased region" description="Low complexity" evidence="1">
    <location>
        <begin position="105"/>
        <end position="204"/>
    </location>
</feature>
<dbReference type="Gene3D" id="3.40.50.410">
    <property type="entry name" value="von Willebrand factor, type A domain"/>
    <property type="match status" value="5"/>
</dbReference>
<feature type="domain" description="VWFA" evidence="3">
    <location>
        <begin position="1204"/>
        <end position="1380"/>
    </location>
</feature>
<feature type="domain" description="VWFA" evidence="3">
    <location>
        <begin position="1416"/>
        <end position="1555"/>
    </location>
</feature>
<evidence type="ECO:0000259" key="3">
    <source>
        <dbReference type="PROSITE" id="PS50234"/>
    </source>
</evidence>
<dbReference type="EnsemblMetazoa" id="CLYHEMT012882.3">
    <property type="protein sequence ID" value="CLYHEMP012882.3"/>
    <property type="gene ID" value="CLYHEMG012882"/>
</dbReference>
<organism evidence="4 5">
    <name type="scientific">Clytia hemisphaerica</name>
    <dbReference type="NCBI Taxonomy" id="252671"/>
    <lineage>
        <taxon>Eukaryota</taxon>
        <taxon>Metazoa</taxon>
        <taxon>Cnidaria</taxon>
        <taxon>Hydrozoa</taxon>
        <taxon>Hydroidolina</taxon>
        <taxon>Leptothecata</taxon>
        <taxon>Obeliida</taxon>
        <taxon>Clytiidae</taxon>
        <taxon>Clytia</taxon>
    </lineage>
</organism>
<dbReference type="PANTHER" id="PTHR24020">
    <property type="entry name" value="COLLAGEN ALPHA"/>
    <property type="match status" value="1"/>
</dbReference>
<dbReference type="PANTHER" id="PTHR24020:SF20">
    <property type="entry name" value="PH DOMAIN-CONTAINING PROTEIN"/>
    <property type="match status" value="1"/>
</dbReference>
<feature type="compositionally biased region" description="Acidic residues" evidence="1">
    <location>
        <begin position="304"/>
        <end position="328"/>
    </location>
</feature>
<sequence length="2379" mass="255609">MNINKNLRLVNIIWLVFLWLVNVQLNEATKKHHHHQTITSFFAKNKTLSDSVNPGEFYFDIDHDFDSFVNFRPAPVSMFTNNTIEKRTNIIHGGKEYIGSVFPRSPQSGGSSSPDEHTGGSSNPNANPPSSSTSSDDASKGSSTSSSTASDSSSSSPSTSDFSSSSSSDSSQSGSSTSSSNDDSGSSSSSSSTGTGSSTENTNSEESKEETFKTSSASDEELAGNEDSVNSEEAGDELPEDDELGDESEEDGSEEDVEEEGDEDSEDYEDDAEETGDEADAGEDSSDLEDEANIEYYNNAASSDDGDEIKDLNEEDAEDKDDLDEESDSESKSQAPFIQSNSSSQSLPSFQSPTMQGIGRQTQFANTSSQGQVPSENVAQHSSPEDSTGSLDEAEGMESEDGLSEDELSSEEDGLGEEEEDSEEAMDDEEEEDEDESFGEEGNDEPEETGDEDFDSSEDGEDADLEDAEDDENEEDEGEGLDEDDADGSYEYDDLDNDVLQEEENEDEGNEDEEDLESLEAGEEEDAMSDGDADVRSNPDSTQKQQGDVTAGATDANTNEAATETTETNAADDGAGVQQGFSAMKKFGRKMKRKGLRKLKRIGLRKKIRFGGRRKIRFGGRRKIRFGGRRKIRFGGRMHGKLKTKMRMKKLGGKVKRLKWKRLRKIRLPMRKMKMKLRFRGGKHKNHPWHKMGSKMIKMGGKLIRLPGKKRRRKIRIRIKFKISLIGRWDWRRYVRGFKYESIGKANVGVLIDGTIAKHLGIVQRWIYNLVLLFKRGSWLSFGTFGGGVQLHSDFKTFGSAAEIKGLMQGVKAKAGGRKIGEALEFYYPLFKAVKGKSGLKSVLFLFTTGVTTGDGKKMIEYGVKYRKLGVVIFVFGLGPRAGVSSFRSITRSLRVFSMRNYKAVILGGMGLKLGHRAGMRRSIFVILQSRLGKWLGMKVGISSKHAAHHHGHSHKEWWFSMWNWYRYIGLRYGSIGRANIAFVVDSTNAELMMFLQRFVYNIARLFQSQGTYISIIAYGRKAHLVTKWQTFTSAQDLQAQCSAIPFIQSRHRHTSIAMIRMLKLYRPWLVRANAPKIPSLLFLMATGPSSSRRDKNSFISIARLFRKAKIDVFTMGIGPEGKKASIQLRFLAKGPRFSFAGDVSGLVQKASFNMFSGGLLKLVGAGNAMQYTVGSKMMGRVQMKWNWRVGMKSIRYGYLGRANIGILVDGVGVPNFGYLRRFIYNIIRMYSLSGTYVNLMVYGTRQYRVANFVQLRNTKQIKRLVMKMPKVANGKRRTGAALQAMLNCFGDAPPGNPNVLYVILHGKSTDSVNAPAALLRKYGIKAFPFGVGSAVSGKELASIAFSSSTIFKSGINGMVHSLNNIQTSAATISGTVSKACGKKGHTRCGRKAIIKQWQWKTFGVSFRYGIVSKASIIFLVDGNNKNHFDVMQKLAYNIYKFFSIGTSVSVITYGGSINKKLAKLKTFSDGTAFQAFISAMDYRGVGGRNTGQALAAALTVMKGAPGKKICFLFSTGKSTDDVAAPAKAMVKSGVSIFALGIGKGAVRAEMKTISRYYLVIKWRGLLEAMVKIQNSLKKVIGAAPQTEPEVGPLPDPPKGDPPKKPPLPVPTAGFLASSATQSMGLLQTKWDWFKFLKLKTGGLKMANVVIILDVSKNDNVDIIQRFVANLFFLFDMKTCSFTLMLASDVPTTSFSMKVFGTTQEIIDAVKKIKVKPSRKLKSGKALYMFKKNVLPIIEKDDQKTPVLFFVTRTKSSDDISKVGEQIKGSGCKTVSIGVGGSYSQEEINMIGMTGQTSLSVSTPAELPTLMGRILFSLTTIVNGPPKSTIVSLTSLVGEQGSSLAASVMNSVMTGSVPSEAAGQPGQPNTGALCGDASGQDTGAGAAGTPEQGGATDAADEPPAATPGSPEAEPGLPGQPGKQDGPPGQSPTDLGSPGDSPVPGIDTPQPAPGGEKPGGGSTGAGGTDVSAGGGNAGATEAVQGMSKHDGGPGGPADGKMTTGDSNEPVDANGSPSQTHLQPNGIPALPTNPDGSPGTGGSKPDGSADQPQGGIETGPDGTPNLSPDGSPALNPGGSEVHRPTPAPQPAPSDTGRDGGGQTPVNGQQPQGPVTPGNPDGTSTVTNPDGSTTVSNPDGTPTKLDENGKVDTSATANLPKNADGTYNKQNDDGSQTILNPDGTPTQTNPDGTPSTGGGSPATDSRKPDMNPDGTTTQTQQDGTVSILNPDGTSTAIGEDGRPITGAHGAPTNPDGTVTVTNQDGTQTIKNPDGTPTKLNPDGSPATGDASSNDCGCNPPGTCTCVCNPKTKRCIRHQRASQRAFDARLEDKKTRAIKMALKSEERELKTIQNLLKDEVDNYIENSEVLKFSRDSIHQRNKV</sequence>
<evidence type="ECO:0000256" key="2">
    <source>
        <dbReference type="SAM" id="SignalP"/>
    </source>
</evidence>
<feature type="compositionally biased region" description="Gly residues" evidence="1">
    <location>
        <begin position="1955"/>
        <end position="1976"/>
    </location>
</feature>
<dbReference type="SUPFAM" id="SSF53300">
    <property type="entry name" value="vWA-like"/>
    <property type="match status" value="5"/>
</dbReference>
<feature type="compositionally biased region" description="Acidic residues" evidence="1">
    <location>
        <begin position="392"/>
        <end position="532"/>
    </location>
</feature>
<feature type="chain" id="PRO_5029913816" description="VWFA domain-containing protein" evidence="2">
    <location>
        <begin position="29"/>
        <end position="2379"/>
    </location>
</feature>
<dbReference type="SMART" id="SM00327">
    <property type="entry name" value="VWA"/>
    <property type="match status" value="5"/>
</dbReference>
<feature type="domain" description="VWFA" evidence="3">
    <location>
        <begin position="980"/>
        <end position="1164"/>
    </location>
</feature>
<feature type="compositionally biased region" description="Polar residues" evidence="1">
    <location>
        <begin position="353"/>
        <end position="390"/>
    </location>
</feature>
<dbReference type="InterPro" id="IPR047002">
    <property type="entry name" value="Tcp10_C_sf"/>
</dbReference>
<dbReference type="CDD" id="cd00198">
    <property type="entry name" value="vWFA"/>
    <property type="match status" value="2"/>
</dbReference>
<evidence type="ECO:0000256" key="1">
    <source>
        <dbReference type="SAM" id="MobiDB-lite"/>
    </source>
</evidence>
<dbReference type="OrthoDB" id="6022543at2759"/>
<feature type="compositionally biased region" description="Low complexity" evidence="1">
    <location>
        <begin position="1893"/>
        <end position="1931"/>
    </location>
</feature>
<feature type="domain" description="VWFA" evidence="3">
    <location>
        <begin position="780"/>
        <end position="914"/>
    </location>
</feature>
<feature type="compositionally biased region" description="Low complexity" evidence="1">
    <location>
        <begin position="339"/>
        <end position="352"/>
    </location>
</feature>
<protein>
    <recommendedName>
        <fullName evidence="3">VWFA domain-containing protein</fullName>
    </recommendedName>
</protein>
<feature type="signal peptide" evidence="2">
    <location>
        <begin position="1"/>
        <end position="28"/>
    </location>
</feature>
<feature type="compositionally biased region" description="Polar residues" evidence="1">
    <location>
        <begin position="2118"/>
        <end position="2137"/>
    </location>
</feature>
<feature type="compositionally biased region" description="Low complexity" evidence="1">
    <location>
        <begin position="2210"/>
        <end position="2221"/>
    </location>
</feature>
<name>A0A7M5WTG0_9CNID</name>
<dbReference type="InterPro" id="IPR050525">
    <property type="entry name" value="ECM_Assembly_Org"/>
</dbReference>
<keyword evidence="5" id="KW-1185">Reference proteome</keyword>
<evidence type="ECO:0000313" key="5">
    <source>
        <dbReference type="Proteomes" id="UP000594262"/>
    </source>
</evidence>
<dbReference type="PROSITE" id="PS50234">
    <property type="entry name" value="VWFA"/>
    <property type="match status" value="5"/>
</dbReference>
<keyword evidence="2" id="KW-0732">Signal</keyword>
<feature type="region of interest" description="Disordered" evidence="1">
    <location>
        <begin position="98"/>
        <end position="575"/>
    </location>
</feature>
<evidence type="ECO:0000313" key="4">
    <source>
        <dbReference type="EnsemblMetazoa" id="CLYHEMP012882.3"/>
    </source>
</evidence>
<dbReference type="Proteomes" id="UP000594262">
    <property type="component" value="Unplaced"/>
</dbReference>
<reference evidence="4" key="1">
    <citation type="submission" date="2021-01" db="UniProtKB">
        <authorList>
            <consortium name="EnsemblMetazoa"/>
        </authorList>
    </citation>
    <scope>IDENTIFICATION</scope>
</reference>
<dbReference type="Pfam" id="PF00092">
    <property type="entry name" value="VWA"/>
    <property type="match status" value="5"/>
</dbReference>
<proteinExistence type="predicted"/>